<feature type="region of interest" description="Disordered" evidence="7">
    <location>
        <begin position="342"/>
        <end position="385"/>
    </location>
</feature>
<proteinExistence type="predicted"/>
<feature type="compositionally biased region" description="Gly residues" evidence="7">
    <location>
        <begin position="75"/>
        <end position="84"/>
    </location>
</feature>
<feature type="region of interest" description="Disordered" evidence="7">
    <location>
        <begin position="246"/>
        <end position="279"/>
    </location>
</feature>
<evidence type="ECO:0000256" key="3">
    <source>
        <dbReference type="ARBA" id="ARBA00023015"/>
    </source>
</evidence>
<keyword evidence="2" id="KW-0611">Plant defense</keyword>
<reference evidence="9" key="2">
    <citation type="journal article" date="2024" name="Plant">
        <title>Genomic evolution and insights into agronomic trait innovations of Sesamum species.</title>
        <authorList>
            <person name="Miao H."/>
            <person name="Wang L."/>
            <person name="Qu L."/>
            <person name="Liu H."/>
            <person name="Sun Y."/>
            <person name="Le M."/>
            <person name="Wang Q."/>
            <person name="Wei S."/>
            <person name="Zheng Y."/>
            <person name="Lin W."/>
            <person name="Duan Y."/>
            <person name="Cao H."/>
            <person name="Xiong S."/>
            <person name="Wang X."/>
            <person name="Wei L."/>
            <person name="Li C."/>
            <person name="Ma Q."/>
            <person name="Ju M."/>
            <person name="Zhao R."/>
            <person name="Li G."/>
            <person name="Mu C."/>
            <person name="Tian Q."/>
            <person name="Mei H."/>
            <person name="Zhang T."/>
            <person name="Gao T."/>
            <person name="Zhang H."/>
        </authorList>
    </citation>
    <scope>NUCLEOTIDE SEQUENCE</scope>
    <source>
        <strain evidence="9">KEN1</strain>
    </source>
</reference>
<name>A0AAW2X313_9LAMI</name>
<evidence type="ECO:0000256" key="4">
    <source>
        <dbReference type="ARBA" id="ARBA00023125"/>
    </source>
</evidence>
<keyword evidence="3" id="KW-0805">Transcription regulation</keyword>
<evidence type="ECO:0000256" key="2">
    <source>
        <dbReference type="ARBA" id="ARBA00022821"/>
    </source>
</evidence>
<sequence length="385" mass="41666">MCVFKVANQREDFYRGENGDEDEVFDGRNELLESLVSPMLSGLNREQEMSAMVSALAHVVAGDVSEEAVEGVAAAGGGGAGGGSSSSSACKRGRDELSSGGGGGDQQFSDSSVARVCRGYSDHFSIGNPTLGASLFEAAGSSMMRTSIITSTESAVYTYTPTYHQETSTESSGGAPRVGRRYRGVRQRPWGKWAAEIRDPYKAARVWLGTFDTAEEAARAYDEAALRFRGNKAKLNFPENVRLVHHHSPSSSSVHDHRHQQQQQQQQQQQMQYYSDPSRMAAVSTSAEPIVHSQAQYNMNYSSGVMTLEDIQRQAGSDSSSLLDELMLYPSGFLESYPSQAAPFPMFFPASQPPESGLPGERSQGSGDGSDFSWRDTSHDQTSSG</sequence>
<dbReference type="FunFam" id="3.30.730.10:FF:000001">
    <property type="entry name" value="Ethylene-responsive transcription factor 2"/>
    <property type="match status" value="1"/>
</dbReference>
<protein>
    <submittedName>
        <fullName evidence="9">Ethylene-responsive transcription factor ABR1</fullName>
    </submittedName>
</protein>
<comment type="caution">
    <text evidence="9">The sequence shown here is derived from an EMBL/GenBank/DDBJ whole genome shotgun (WGS) entry which is preliminary data.</text>
</comment>
<dbReference type="GO" id="GO:0003677">
    <property type="term" value="F:DNA binding"/>
    <property type="evidence" value="ECO:0007669"/>
    <property type="project" value="UniProtKB-KW"/>
</dbReference>
<dbReference type="PANTHER" id="PTHR31190">
    <property type="entry name" value="DNA-BINDING DOMAIN"/>
    <property type="match status" value="1"/>
</dbReference>
<reference evidence="9" key="1">
    <citation type="submission" date="2020-06" db="EMBL/GenBank/DDBJ databases">
        <authorList>
            <person name="Li T."/>
            <person name="Hu X."/>
            <person name="Zhang T."/>
            <person name="Song X."/>
            <person name="Zhang H."/>
            <person name="Dai N."/>
            <person name="Sheng W."/>
            <person name="Hou X."/>
            <person name="Wei L."/>
        </authorList>
    </citation>
    <scope>NUCLEOTIDE SEQUENCE</scope>
    <source>
        <strain evidence="9">KEN1</strain>
        <tissue evidence="9">Leaf</tissue>
    </source>
</reference>
<dbReference type="GO" id="GO:0009873">
    <property type="term" value="P:ethylene-activated signaling pathway"/>
    <property type="evidence" value="ECO:0007669"/>
    <property type="project" value="InterPro"/>
</dbReference>
<dbReference type="InterPro" id="IPR044808">
    <property type="entry name" value="ERF_plant"/>
</dbReference>
<dbReference type="SMART" id="SM00380">
    <property type="entry name" value="AP2"/>
    <property type="match status" value="1"/>
</dbReference>
<accession>A0AAW2X313</accession>
<evidence type="ECO:0000313" key="9">
    <source>
        <dbReference type="EMBL" id="KAL0448519.1"/>
    </source>
</evidence>
<keyword evidence="6" id="KW-0539">Nucleus</keyword>
<feature type="region of interest" description="Disordered" evidence="7">
    <location>
        <begin position="75"/>
        <end position="109"/>
    </location>
</feature>
<dbReference type="PANTHER" id="PTHR31190:SF473">
    <property type="entry name" value="OS05G0437100 PROTEIN"/>
    <property type="match status" value="1"/>
</dbReference>
<keyword evidence="5" id="KW-0804">Transcription</keyword>
<evidence type="ECO:0000256" key="7">
    <source>
        <dbReference type="SAM" id="MobiDB-lite"/>
    </source>
</evidence>
<dbReference type="EMBL" id="JACGWN010000005">
    <property type="protein sequence ID" value="KAL0448519.1"/>
    <property type="molecule type" value="Genomic_DNA"/>
</dbReference>
<dbReference type="AlphaFoldDB" id="A0AAW2X313"/>
<dbReference type="InterPro" id="IPR001471">
    <property type="entry name" value="AP2/ERF_dom"/>
</dbReference>
<evidence type="ECO:0000256" key="6">
    <source>
        <dbReference type="ARBA" id="ARBA00023242"/>
    </source>
</evidence>
<comment type="subcellular location">
    <subcellularLocation>
        <location evidence="1">Nucleus</location>
    </subcellularLocation>
</comment>
<evidence type="ECO:0000256" key="5">
    <source>
        <dbReference type="ARBA" id="ARBA00023163"/>
    </source>
</evidence>
<dbReference type="GO" id="GO:0003700">
    <property type="term" value="F:DNA-binding transcription factor activity"/>
    <property type="evidence" value="ECO:0007669"/>
    <property type="project" value="InterPro"/>
</dbReference>
<dbReference type="InterPro" id="IPR016177">
    <property type="entry name" value="DNA-bd_dom_sf"/>
</dbReference>
<dbReference type="Gene3D" id="3.30.730.10">
    <property type="entry name" value="AP2/ERF domain"/>
    <property type="match status" value="1"/>
</dbReference>
<gene>
    <name evidence="9" type="ORF">Slati_1408300</name>
</gene>
<dbReference type="InterPro" id="IPR036955">
    <property type="entry name" value="AP2/ERF_dom_sf"/>
</dbReference>
<dbReference type="PROSITE" id="PS51032">
    <property type="entry name" value="AP2_ERF"/>
    <property type="match status" value="1"/>
</dbReference>
<evidence type="ECO:0000256" key="1">
    <source>
        <dbReference type="ARBA" id="ARBA00004123"/>
    </source>
</evidence>
<dbReference type="CDD" id="cd00018">
    <property type="entry name" value="AP2"/>
    <property type="match status" value="1"/>
</dbReference>
<feature type="compositionally biased region" description="Low complexity" evidence="7">
    <location>
        <begin position="261"/>
        <end position="272"/>
    </location>
</feature>
<keyword evidence="4" id="KW-0238">DNA-binding</keyword>
<dbReference type="PRINTS" id="PR00367">
    <property type="entry name" value="ETHRSPELEMNT"/>
</dbReference>
<organism evidence="9">
    <name type="scientific">Sesamum latifolium</name>
    <dbReference type="NCBI Taxonomy" id="2727402"/>
    <lineage>
        <taxon>Eukaryota</taxon>
        <taxon>Viridiplantae</taxon>
        <taxon>Streptophyta</taxon>
        <taxon>Embryophyta</taxon>
        <taxon>Tracheophyta</taxon>
        <taxon>Spermatophyta</taxon>
        <taxon>Magnoliopsida</taxon>
        <taxon>eudicotyledons</taxon>
        <taxon>Gunneridae</taxon>
        <taxon>Pentapetalae</taxon>
        <taxon>asterids</taxon>
        <taxon>lamiids</taxon>
        <taxon>Lamiales</taxon>
        <taxon>Pedaliaceae</taxon>
        <taxon>Sesamum</taxon>
    </lineage>
</organism>
<dbReference type="GO" id="GO:0006952">
    <property type="term" value="P:defense response"/>
    <property type="evidence" value="ECO:0007669"/>
    <property type="project" value="UniProtKB-KW"/>
</dbReference>
<dbReference type="Pfam" id="PF00847">
    <property type="entry name" value="AP2"/>
    <property type="match status" value="1"/>
</dbReference>
<feature type="domain" description="AP2/ERF" evidence="8">
    <location>
        <begin position="181"/>
        <end position="238"/>
    </location>
</feature>
<dbReference type="GO" id="GO:0005634">
    <property type="term" value="C:nucleus"/>
    <property type="evidence" value="ECO:0007669"/>
    <property type="project" value="UniProtKB-SubCell"/>
</dbReference>
<evidence type="ECO:0000259" key="8">
    <source>
        <dbReference type="PROSITE" id="PS51032"/>
    </source>
</evidence>
<dbReference type="SUPFAM" id="SSF54171">
    <property type="entry name" value="DNA-binding domain"/>
    <property type="match status" value="1"/>
</dbReference>